<evidence type="ECO:0000256" key="5">
    <source>
        <dbReference type="ARBA" id="ARBA00023242"/>
    </source>
</evidence>
<accession>J4DNK5</accession>
<dbReference type="RefSeq" id="XP_009689420.1">
    <property type="nucleotide sequence ID" value="XM_009691125.1"/>
</dbReference>
<dbReference type="Gene3D" id="3.30.160.60">
    <property type="entry name" value="Classic Zinc Finger"/>
    <property type="match status" value="1"/>
</dbReference>
<feature type="compositionally biased region" description="Polar residues" evidence="7">
    <location>
        <begin position="220"/>
        <end position="241"/>
    </location>
</feature>
<evidence type="ECO:0000313" key="10">
    <source>
        <dbReference type="Proteomes" id="UP000003786"/>
    </source>
</evidence>
<dbReference type="eggNOG" id="KOG2893">
    <property type="taxonomic scope" value="Eukaryota"/>
</dbReference>
<dbReference type="KEGG" id="tot:TOT_010000581"/>
<dbReference type="STRING" id="869250.J4DNK5"/>
<keyword evidence="3 6" id="KW-0863">Zinc-finger</keyword>
<dbReference type="GO" id="GO:0005634">
    <property type="term" value="C:nucleus"/>
    <property type="evidence" value="ECO:0007669"/>
    <property type="project" value="UniProtKB-SubCell"/>
</dbReference>
<keyword evidence="5" id="KW-0539">Nucleus</keyword>
<dbReference type="PROSITE" id="PS50157">
    <property type="entry name" value="ZINC_FINGER_C2H2_2"/>
    <property type="match status" value="2"/>
</dbReference>
<dbReference type="PANTHER" id="PTHR23215">
    <property type="entry name" value="ZINC FINGER PROTEIN 207"/>
    <property type="match status" value="1"/>
</dbReference>
<gene>
    <name evidence="9" type="ORF">TOT_010000581</name>
</gene>
<keyword evidence="2" id="KW-0479">Metal-binding</keyword>
<name>J4DNK5_THEOR</name>
<dbReference type="InterPro" id="IPR013087">
    <property type="entry name" value="Znf_C2H2_type"/>
</dbReference>
<dbReference type="InterPro" id="IPR036236">
    <property type="entry name" value="Znf_C2H2_sf"/>
</dbReference>
<feature type="domain" description="C2H2-type" evidence="8">
    <location>
        <begin position="13"/>
        <end position="36"/>
    </location>
</feature>
<feature type="compositionally biased region" description="Low complexity" evidence="7">
    <location>
        <begin position="200"/>
        <end position="211"/>
    </location>
</feature>
<feature type="compositionally biased region" description="Polar residues" evidence="7">
    <location>
        <begin position="187"/>
        <end position="197"/>
    </location>
</feature>
<feature type="domain" description="C2H2-type" evidence="8">
    <location>
        <begin position="37"/>
        <end position="60"/>
    </location>
</feature>
<dbReference type="OrthoDB" id="365530at2759"/>
<dbReference type="GO" id="GO:0008270">
    <property type="term" value="F:zinc ion binding"/>
    <property type="evidence" value="ECO:0007669"/>
    <property type="project" value="UniProtKB-KW"/>
</dbReference>
<evidence type="ECO:0000256" key="2">
    <source>
        <dbReference type="ARBA" id="ARBA00022723"/>
    </source>
</evidence>
<reference evidence="9 10" key="1">
    <citation type="journal article" date="2012" name="MBio">
        <title>Comparative genome analysis of three eukaryotic parasites with differing abilities to transform leukocytes reveals key mediators of Theileria-induced leukocyte transformation.</title>
        <authorList>
            <person name="Hayashida K."/>
            <person name="Hara Y."/>
            <person name="Abe T."/>
            <person name="Yamasaki C."/>
            <person name="Toyoda A."/>
            <person name="Kosuge T."/>
            <person name="Suzuki Y."/>
            <person name="Sato Y."/>
            <person name="Kawashima S."/>
            <person name="Katayama T."/>
            <person name="Wakaguri H."/>
            <person name="Inoue N."/>
            <person name="Homma K."/>
            <person name="Tada-Umezaki M."/>
            <person name="Yagi Y."/>
            <person name="Fujii Y."/>
            <person name="Habara T."/>
            <person name="Kanehisa M."/>
            <person name="Watanabe H."/>
            <person name="Ito K."/>
            <person name="Gojobori T."/>
            <person name="Sugawara H."/>
            <person name="Imanishi T."/>
            <person name="Weir W."/>
            <person name="Gardner M."/>
            <person name="Pain A."/>
            <person name="Shiels B."/>
            <person name="Hattori M."/>
            <person name="Nene V."/>
            <person name="Sugimoto C."/>
        </authorList>
    </citation>
    <scope>NUCLEOTIDE SEQUENCE [LARGE SCALE GENOMIC DNA]</scope>
    <source>
        <strain evidence="9 10">Shintoku</strain>
    </source>
</reference>
<sequence>MGRKSRKSLLIKPFCYFCGREFDNEKVLVQHQKAKHFKCTECNRKLETANGLSVHMQQVHKMALRRVPNSLEGRDNISSSIQGMNGVPSEVIEEHRAQHMQKLATLKSQKQQRISWTQINAPGFNNQLVTMQNNTGLQTSVPPNMASGMDGVGAMAGTSPDGNMANNFGSVLNGVGLLILDANGMPVSQPTQASQPAAHQPSKQSLQQSSKILYKGNFSGPATSPTTHSNLNRDTPYSGSARSGGFDRPSSGFDRPSSASANHADSKAPEAEDDSHTTFYKATGPQPLYVPTPALENTKLSYTSDTVSIEELRAKIKYNWHETQT</sequence>
<protein>
    <recommendedName>
        <fullName evidence="8">C2H2-type domain-containing protein</fullName>
    </recommendedName>
</protein>
<dbReference type="PROSITE" id="PS00028">
    <property type="entry name" value="ZINC_FINGER_C2H2_1"/>
    <property type="match status" value="1"/>
</dbReference>
<feature type="compositionally biased region" description="Basic and acidic residues" evidence="7">
    <location>
        <begin position="264"/>
        <end position="276"/>
    </location>
</feature>
<dbReference type="Proteomes" id="UP000003786">
    <property type="component" value="Chromosome 1"/>
</dbReference>
<dbReference type="AlphaFoldDB" id="J4DNK5"/>
<evidence type="ECO:0000256" key="7">
    <source>
        <dbReference type="SAM" id="MobiDB-lite"/>
    </source>
</evidence>
<dbReference type="VEuPathDB" id="PiroplasmaDB:TOT_010000581"/>
<dbReference type="SUPFAM" id="SSF57667">
    <property type="entry name" value="beta-beta-alpha zinc fingers"/>
    <property type="match status" value="1"/>
</dbReference>
<dbReference type="EMBL" id="AP011946">
    <property type="protein sequence ID" value="BAM39119.1"/>
    <property type="molecule type" value="Genomic_DNA"/>
</dbReference>
<dbReference type="CDD" id="cd20908">
    <property type="entry name" value="SUF4-like"/>
    <property type="match status" value="1"/>
</dbReference>
<evidence type="ECO:0000256" key="3">
    <source>
        <dbReference type="ARBA" id="ARBA00022771"/>
    </source>
</evidence>
<evidence type="ECO:0000256" key="1">
    <source>
        <dbReference type="ARBA" id="ARBA00004123"/>
    </source>
</evidence>
<evidence type="ECO:0000313" key="9">
    <source>
        <dbReference type="EMBL" id="BAM39119.1"/>
    </source>
</evidence>
<keyword evidence="4" id="KW-0862">Zinc</keyword>
<dbReference type="PANTHER" id="PTHR23215:SF0">
    <property type="entry name" value="BUB3-INTERACTING AND GLEBS MOTIF-CONTAINING PROTEIN ZNF207"/>
    <property type="match status" value="1"/>
</dbReference>
<dbReference type="GeneID" id="20713479"/>
<evidence type="ECO:0000256" key="4">
    <source>
        <dbReference type="ARBA" id="ARBA00022833"/>
    </source>
</evidence>
<keyword evidence="10" id="KW-1185">Reference proteome</keyword>
<dbReference type="SMART" id="SM00355">
    <property type="entry name" value="ZnF_C2H2"/>
    <property type="match status" value="2"/>
</dbReference>
<comment type="subcellular location">
    <subcellularLocation>
        <location evidence="1">Nucleus</location>
    </subcellularLocation>
</comment>
<feature type="region of interest" description="Disordered" evidence="7">
    <location>
        <begin position="187"/>
        <end position="292"/>
    </location>
</feature>
<proteinExistence type="predicted"/>
<evidence type="ECO:0000256" key="6">
    <source>
        <dbReference type="PROSITE-ProRule" id="PRU00042"/>
    </source>
</evidence>
<organism evidence="9 10">
    <name type="scientific">Theileria orientalis strain Shintoku</name>
    <dbReference type="NCBI Taxonomy" id="869250"/>
    <lineage>
        <taxon>Eukaryota</taxon>
        <taxon>Sar</taxon>
        <taxon>Alveolata</taxon>
        <taxon>Apicomplexa</taxon>
        <taxon>Aconoidasida</taxon>
        <taxon>Piroplasmida</taxon>
        <taxon>Theileriidae</taxon>
        <taxon>Theileria</taxon>
    </lineage>
</organism>
<evidence type="ECO:0000259" key="8">
    <source>
        <dbReference type="PROSITE" id="PS50157"/>
    </source>
</evidence>